<feature type="transmembrane region" description="Helical" evidence="1">
    <location>
        <begin position="49"/>
        <end position="68"/>
    </location>
</feature>
<protein>
    <recommendedName>
        <fullName evidence="5">Major coat protein</fullName>
    </recommendedName>
</protein>
<dbReference type="RefSeq" id="WP_303499953.1">
    <property type="nucleotide sequence ID" value="NZ_JAUOPU010000012.1"/>
</dbReference>
<keyword evidence="1" id="KW-1133">Transmembrane helix</keyword>
<sequence length="70" mass="6854">MKSNIVSNIKKGAVVVGLGVASSSAMADTSAAITSAISAAEANMTVVTVGVLTVAAIGFGIGLVTSFLRR</sequence>
<evidence type="ECO:0000256" key="2">
    <source>
        <dbReference type="SAM" id="SignalP"/>
    </source>
</evidence>
<organism evidence="3 4">
    <name type="scientific">Photobacterium sanguinicancri</name>
    <dbReference type="NCBI Taxonomy" id="875932"/>
    <lineage>
        <taxon>Bacteria</taxon>
        <taxon>Pseudomonadati</taxon>
        <taxon>Pseudomonadota</taxon>
        <taxon>Gammaproteobacteria</taxon>
        <taxon>Vibrionales</taxon>
        <taxon>Vibrionaceae</taxon>
        <taxon>Photobacterium</taxon>
    </lineage>
</organism>
<gene>
    <name evidence="3" type="ORF">Q4568_13095</name>
</gene>
<reference evidence="3" key="1">
    <citation type="submission" date="2023-07" db="EMBL/GenBank/DDBJ databases">
        <title>Genome content predicts the carbon catabolic preferences of heterotrophic bacteria.</title>
        <authorList>
            <person name="Gralka M."/>
        </authorList>
    </citation>
    <scope>NUCLEOTIDE SEQUENCE</scope>
    <source>
        <strain evidence="3">G2M05</strain>
    </source>
</reference>
<feature type="signal peptide" evidence="2">
    <location>
        <begin position="1"/>
        <end position="27"/>
    </location>
</feature>
<dbReference type="EMBL" id="JAUOPU010000012">
    <property type="protein sequence ID" value="MDO6543477.1"/>
    <property type="molecule type" value="Genomic_DNA"/>
</dbReference>
<evidence type="ECO:0000313" key="4">
    <source>
        <dbReference type="Proteomes" id="UP001170624"/>
    </source>
</evidence>
<evidence type="ECO:0008006" key="5">
    <source>
        <dbReference type="Google" id="ProtNLM"/>
    </source>
</evidence>
<feature type="chain" id="PRO_5043420563" description="Major coat protein" evidence="2">
    <location>
        <begin position="28"/>
        <end position="70"/>
    </location>
</feature>
<dbReference type="AlphaFoldDB" id="A0AAW7Y4Y1"/>
<comment type="caution">
    <text evidence="3">The sequence shown here is derived from an EMBL/GenBank/DDBJ whole genome shotgun (WGS) entry which is preliminary data.</text>
</comment>
<proteinExistence type="predicted"/>
<keyword evidence="1" id="KW-0472">Membrane</keyword>
<keyword evidence="2" id="KW-0732">Signal</keyword>
<name>A0AAW7Y4Y1_9GAMM</name>
<dbReference type="Proteomes" id="UP001170624">
    <property type="component" value="Unassembled WGS sequence"/>
</dbReference>
<accession>A0AAW7Y4Y1</accession>
<keyword evidence="1" id="KW-0812">Transmembrane</keyword>
<evidence type="ECO:0000313" key="3">
    <source>
        <dbReference type="EMBL" id="MDO6543477.1"/>
    </source>
</evidence>
<evidence type="ECO:0000256" key="1">
    <source>
        <dbReference type="SAM" id="Phobius"/>
    </source>
</evidence>